<dbReference type="PANTHER" id="PTHR30582">
    <property type="entry name" value="L,D-TRANSPEPTIDASE"/>
    <property type="match status" value="1"/>
</dbReference>
<keyword evidence="2" id="KW-0808">Transferase</keyword>
<dbReference type="GO" id="GO:0071555">
    <property type="term" value="P:cell wall organization"/>
    <property type="evidence" value="ECO:0007669"/>
    <property type="project" value="UniProtKB-UniRule"/>
</dbReference>
<protein>
    <recommendedName>
        <fullName evidence="7">L,D-TPase catalytic domain-containing protein</fullName>
    </recommendedName>
</protein>
<dbReference type="PROSITE" id="PS52029">
    <property type="entry name" value="LD_TPASE"/>
    <property type="match status" value="1"/>
</dbReference>
<dbReference type="EMBL" id="BLAE01000063">
    <property type="protein sequence ID" value="GES14692.1"/>
    <property type="molecule type" value="Genomic_DNA"/>
</dbReference>
<keyword evidence="9" id="KW-1185">Reference proteome</keyword>
<dbReference type="UniPathway" id="UPA00219"/>
<dbReference type="AlphaFoldDB" id="A0A5M3X260"/>
<dbReference type="InterPro" id="IPR038063">
    <property type="entry name" value="Transpep_catalytic_dom"/>
</dbReference>
<dbReference type="Gene3D" id="2.40.440.10">
    <property type="entry name" value="L,D-transpeptidase catalytic domain-like"/>
    <property type="match status" value="1"/>
</dbReference>
<dbReference type="GO" id="GO:0005576">
    <property type="term" value="C:extracellular region"/>
    <property type="evidence" value="ECO:0007669"/>
    <property type="project" value="TreeGrafter"/>
</dbReference>
<dbReference type="GO" id="GO:0018104">
    <property type="term" value="P:peptidoglycan-protein cross-linking"/>
    <property type="evidence" value="ECO:0007669"/>
    <property type="project" value="TreeGrafter"/>
</dbReference>
<dbReference type="InterPro" id="IPR005490">
    <property type="entry name" value="LD_TPept_cat_dom"/>
</dbReference>
<evidence type="ECO:0000256" key="2">
    <source>
        <dbReference type="ARBA" id="ARBA00022679"/>
    </source>
</evidence>
<keyword evidence="4 6" id="KW-0573">Peptidoglycan synthesis</keyword>
<dbReference type="GO" id="GO:0008360">
    <property type="term" value="P:regulation of cell shape"/>
    <property type="evidence" value="ECO:0007669"/>
    <property type="project" value="UniProtKB-UniRule"/>
</dbReference>
<sequence>MPVAVLPTHLLGNPTWVPVVDSYGDWVRVLLPSRPNRSTGWVHTGSGVDWGQTNYKIYVSLRLHRMSIHKGGRRIGTWPVATGAPNTPTPVGRTFVMASVDTGHGYGVPVLPLGTHSPTMSHFGGGPATIGLHGWPHGSGVFGHSVSNGCVRVPQSALPVMRRVPLGTVVTITR</sequence>
<evidence type="ECO:0000313" key="9">
    <source>
        <dbReference type="Proteomes" id="UP000331127"/>
    </source>
</evidence>
<feature type="domain" description="L,D-TPase catalytic" evidence="7">
    <location>
        <begin position="55"/>
        <end position="173"/>
    </location>
</feature>
<feature type="active site" description="Nucleophile" evidence="6">
    <location>
        <position position="150"/>
    </location>
</feature>
<comment type="caution">
    <text evidence="8">The sequence shown here is derived from an EMBL/GenBank/DDBJ whole genome shotgun (WGS) entry which is preliminary data.</text>
</comment>
<evidence type="ECO:0000256" key="6">
    <source>
        <dbReference type="PROSITE-ProRule" id="PRU01373"/>
    </source>
</evidence>
<gene>
    <name evidence="8" type="ORF">Amac_082890</name>
</gene>
<dbReference type="CDD" id="cd16913">
    <property type="entry name" value="YkuD_like"/>
    <property type="match status" value="1"/>
</dbReference>
<evidence type="ECO:0000256" key="4">
    <source>
        <dbReference type="ARBA" id="ARBA00022984"/>
    </source>
</evidence>
<organism evidence="8 9">
    <name type="scientific">Acrocarpospora macrocephala</name>
    <dbReference type="NCBI Taxonomy" id="150177"/>
    <lineage>
        <taxon>Bacteria</taxon>
        <taxon>Bacillati</taxon>
        <taxon>Actinomycetota</taxon>
        <taxon>Actinomycetes</taxon>
        <taxon>Streptosporangiales</taxon>
        <taxon>Streptosporangiaceae</taxon>
        <taxon>Acrocarpospora</taxon>
    </lineage>
</organism>
<dbReference type="PANTHER" id="PTHR30582:SF2">
    <property type="entry name" value="L,D-TRANSPEPTIDASE YCIB-RELATED"/>
    <property type="match status" value="1"/>
</dbReference>
<dbReference type="InterPro" id="IPR050979">
    <property type="entry name" value="LD-transpeptidase"/>
</dbReference>
<dbReference type="Proteomes" id="UP000331127">
    <property type="component" value="Unassembled WGS sequence"/>
</dbReference>
<name>A0A5M3X260_9ACTN</name>
<feature type="active site" description="Proton donor/acceptor" evidence="6">
    <location>
        <position position="133"/>
    </location>
</feature>
<keyword evidence="5 6" id="KW-0961">Cell wall biogenesis/degradation</keyword>
<comment type="pathway">
    <text evidence="1 6">Cell wall biogenesis; peptidoglycan biosynthesis.</text>
</comment>
<dbReference type="RefSeq" id="WP_281356399.1">
    <property type="nucleotide sequence ID" value="NZ_BAAAHL010000067.1"/>
</dbReference>
<accession>A0A5M3X260</accession>
<reference evidence="8 9" key="1">
    <citation type="submission" date="2019-10" db="EMBL/GenBank/DDBJ databases">
        <title>Whole genome shotgun sequence of Acrocarpospora macrocephala NBRC 16266.</title>
        <authorList>
            <person name="Ichikawa N."/>
            <person name="Kimura A."/>
            <person name="Kitahashi Y."/>
            <person name="Komaki H."/>
            <person name="Oguchi A."/>
        </authorList>
    </citation>
    <scope>NUCLEOTIDE SEQUENCE [LARGE SCALE GENOMIC DNA]</scope>
    <source>
        <strain evidence="8 9">NBRC 16266</strain>
    </source>
</reference>
<dbReference type="GO" id="GO:0071972">
    <property type="term" value="F:peptidoglycan L,D-transpeptidase activity"/>
    <property type="evidence" value="ECO:0007669"/>
    <property type="project" value="TreeGrafter"/>
</dbReference>
<evidence type="ECO:0000256" key="5">
    <source>
        <dbReference type="ARBA" id="ARBA00023316"/>
    </source>
</evidence>
<keyword evidence="3 6" id="KW-0133">Cell shape</keyword>
<proteinExistence type="predicted"/>
<dbReference type="SUPFAM" id="SSF141523">
    <property type="entry name" value="L,D-transpeptidase catalytic domain-like"/>
    <property type="match status" value="1"/>
</dbReference>
<evidence type="ECO:0000256" key="3">
    <source>
        <dbReference type="ARBA" id="ARBA00022960"/>
    </source>
</evidence>
<evidence type="ECO:0000259" key="7">
    <source>
        <dbReference type="PROSITE" id="PS52029"/>
    </source>
</evidence>
<dbReference type="GO" id="GO:0016740">
    <property type="term" value="F:transferase activity"/>
    <property type="evidence" value="ECO:0007669"/>
    <property type="project" value="UniProtKB-KW"/>
</dbReference>
<evidence type="ECO:0000256" key="1">
    <source>
        <dbReference type="ARBA" id="ARBA00004752"/>
    </source>
</evidence>
<dbReference type="Pfam" id="PF03734">
    <property type="entry name" value="YkuD"/>
    <property type="match status" value="1"/>
</dbReference>
<evidence type="ECO:0000313" key="8">
    <source>
        <dbReference type="EMBL" id="GES14692.1"/>
    </source>
</evidence>